<proteinExistence type="inferred from homology"/>
<feature type="binding site" evidence="5">
    <location>
        <position position="365"/>
    </location>
    <ligand>
        <name>substrate</name>
    </ligand>
</feature>
<dbReference type="InterPro" id="IPR022644">
    <property type="entry name" value="De-COase2_N"/>
</dbReference>
<dbReference type="CDD" id="cd06828">
    <property type="entry name" value="PLPDE_III_DapDC"/>
    <property type="match status" value="1"/>
</dbReference>
<keyword evidence="5 7" id="KW-0457">Lysine biosynthesis</keyword>
<evidence type="ECO:0000256" key="6">
    <source>
        <dbReference type="NCBIfam" id="TIGR01048"/>
    </source>
</evidence>
<organism evidence="10 11">
    <name type="scientific">Ignatzschineria larvae DSM 13226</name>
    <dbReference type="NCBI Taxonomy" id="1111732"/>
    <lineage>
        <taxon>Bacteria</taxon>
        <taxon>Pseudomonadati</taxon>
        <taxon>Pseudomonadota</taxon>
        <taxon>Gammaproteobacteria</taxon>
        <taxon>Cardiobacteriales</taxon>
        <taxon>Ignatzschineriaceae</taxon>
        <taxon>Ignatzschineria</taxon>
    </lineage>
</organism>
<dbReference type="InterPro" id="IPR022653">
    <property type="entry name" value="De-COase2_pyr-phos_BS"/>
</dbReference>
<evidence type="ECO:0000259" key="9">
    <source>
        <dbReference type="Pfam" id="PF02784"/>
    </source>
</evidence>
<dbReference type="Gene3D" id="2.40.37.10">
    <property type="entry name" value="Lyase, Ornithine Decarboxylase, Chain A, domain 1"/>
    <property type="match status" value="1"/>
</dbReference>
<dbReference type="PRINTS" id="PR01181">
    <property type="entry name" value="DAPDCRBXLASE"/>
</dbReference>
<feature type="binding site" evidence="5">
    <location>
        <position position="268"/>
    </location>
    <ligand>
        <name>substrate</name>
    </ligand>
</feature>
<feature type="binding site" evidence="5">
    <location>
        <position position="308"/>
    </location>
    <ligand>
        <name>substrate</name>
    </ligand>
</feature>
<dbReference type="Pfam" id="PF00278">
    <property type="entry name" value="Orn_DAP_Arg_deC"/>
    <property type="match status" value="1"/>
</dbReference>
<feature type="binding site" evidence="5">
    <location>
        <position position="365"/>
    </location>
    <ligand>
        <name>pyridoxal 5'-phosphate</name>
        <dbReference type="ChEBI" id="CHEBI:597326"/>
    </ligand>
</feature>
<name>A0ABZ3BZS2_9GAMM</name>
<dbReference type="PANTHER" id="PTHR43727">
    <property type="entry name" value="DIAMINOPIMELATE DECARBOXYLASE"/>
    <property type="match status" value="1"/>
</dbReference>
<feature type="domain" description="Orn/DAP/Arg decarboxylase 2 N-terminal" evidence="9">
    <location>
        <begin position="27"/>
        <end position="271"/>
    </location>
</feature>
<feature type="binding site" evidence="5">
    <location>
        <position position="231"/>
    </location>
    <ligand>
        <name>pyridoxal 5'-phosphate</name>
        <dbReference type="ChEBI" id="CHEBI:597326"/>
    </ligand>
</feature>
<dbReference type="Pfam" id="PF02784">
    <property type="entry name" value="Orn_Arg_deC_N"/>
    <property type="match status" value="1"/>
</dbReference>
<evidence type="ECO:0000256" key="1">
    <source>
        <dbReference type="ARBA" id="ARBA00001933"/>
    </source>
</evidence>
<feature type="modified residue" description="N6-(pyridoxal phosphate)lysine" evidence="5">
    <location>
        <position position="52"/>
    </location>
</feature>
<keyword evidence="5" id="KW-0028">Amino-acid biosynthesis</keyword>
<evidence type="ECO:0000256" key="3">
    <source>
        <dbReference type="ARBA" id="ARBA00022898"/>
    </source>
</evidence>
<accession>A0ABZ3BZS2</accession>
<sequence>MKDTMNNVELTQIAHTFQTPLYLYDAAQIEANYQAYRQGFGDYPHLICYAVKANSNLSILQLLAKMGSGFDIVSQGELKRVLAAGGDPKKVVYSGVGKRREDLVFALKAGIGCFNIESIAEIHLLNAVATELNIKAPVSLRINPNVDAKTHPYISTGLKENKFGIRMEEAFELYQMMATMPALMIEGMDFHIGSQLTDISPYAEALDVTLALIDRLAEAGITLKHLDMGGGLGIQYEDEILIDPADWIALAIEKIGARSLKLVIEPGRSIVGNAGILITEVILTKENEGKHFAVVDAAMNDLIRPALYDAWMEIRNLSDTAQNPADIKSYDIVGPICETGDFLGKNRMLALKAGDYLMVKDAGAYGFAMASNYNSRGRAAEVLLQDGKARLIRTRETEESLFELEIAHLVR</sequence>
<dbReference type="InterPro" id="IPR029066">
    <property type="entry name" value="PLP-binding_barrel"/>
</dbReference>
<dbReference type="InterPro" id="IPR002986">
    <property type="entry name" value="DAP_deCOOHase_LysA"/>
</dbReference>
<evidence type="ECO:0000256" key="5">
    <source>
        <dbReference type="HAMAP-Rule" id="MF_02120"/>
    </source>
</evidence>
<dbReference type="PANTHER" id="PTHR43727:SF2">
    <property type="entry name" value="GROUP IV DECARBOXYLASE"/>
    <property type="match status" value="1"/>
</dbReference>
<comment type="similarity">
    <text evidence="5">Belongs to the Orn/Lys/Arg decarboxylase class-II family. LysA subfamily.</text>
</comment>
<protein>
    <recommendedName>
        <fullName evidence="5 6">Diaminopimelate decarboxylase</fullName>
        <shortName evidence="5">DAP decarboxylase</shortName>
        <shortName evidence="5">DAPDC</shortName>
        <ecNumber evidence="5 6">4.1.1.20</ecNumber>
    </recommendedName>
</protein>
<dbReference type="HAMAP" id="MF_02120">
    <property type="entry name" value="LysA"/>
    <property type="match status" value="1"/>
</dbReference>
<comment type="subunit">
    <text evidence="5">Homodimer.</text>
</comment>
<feature type="binding site" evidence="5">
    <location>
        <position position="338"/>
    </location>
    <ligand>
        <name>substrate</name>
    </ligand>
</feature>
<dbReference type="NCBIfam" id="TIGR01048">
    <property type="entry name" value="lysA"/>
    <property type="match status" value="1"/>
</dbReference>
<evidence type="ECO:0000313" key="10">
    <source>
        <dbReference type="EMBL" id="WZW87726.1"/>
    </source>
</evidence>
<dbReference type="SUPFAM" id="SSF50621">
    <property type="entry name" value="Alanine racemase C-terminal domain-like"/>
    <property type="match status" value="1"/>
</dbReference>
<comment type="cofactor">
    <cofactor evidence="1 5 7">
        <name>pyridoxal 5'-phosphate</name>
        <dbReference type="ChEBI" id="CHEBI:597326"/>
    </cofactor>
</comment>
<dbReference type="EC" id="4.1.1.20" evidence="5 6"/>
<keyword evidence="2 5" id="KW-0210">Decarboxylase</keyword>
<dbReference type="InterPro" id="IPR022643">
    <property type="entry name" value="De-COase2_C"/>
</dbReference>
<evidence type="ECO:0000259" key="8">
    <source>
        <dbReference type="Pfam" id="PF00278"/>
    </source>
</evidence>
<dbReference type="SUPFAM" id="SSF51419">
    <property type="entry name" value="PLP-binding barrel"/>
    <property type="match status" value="1"/>
</dbReference>
<dbReference type="PROSITE" id="PS00879">
    <property type="entry name" value="ODR_DC_2_2"/>
    <property type="match status" value="1"/>
</dbReference>
<feature type="domain" description="Orn/DAP/Arg decarboxylase 2 C-terminal" evidence="8">
    <location>
        <begin position="24"/>
        <end position="363"/>
    </location>
</feature>
<comment type="pathway">
    <text evidence="5 7">Amino-acid biosynthesis; L-lysine biosynthesis via DAP pathway; L-lysine from DL-2,6-diaminopimelate: step 1/1.</text>
</comment>
<dbReference type="InterPro" id="IPR009006">
    <property type="entry name" value="Ala_racemase/Decarboxylase_C"/>
</dbReference>
<evidence type="ECO:0000256" key="7">
    <source>
        <dbReference type="RuleBase" id="RU003738"/>
    </source>
</evidence>
<dbReference type="Gene3D" id="3.20.20.10">
    <property type="entry name" value="Alanine racemase"/>
    <property type="match status" value="1"/>
</dbReference>
<dbReference type="GO" id="GO:0008836">
    <property type="term" value="F:diaminopimelate decarboxylase activity"/>
    <property type="evidence" value="ECO:0007669"/>
    <property type="project" value="UniProtKB-EC"/>
</dbReference>
<dbReference type="PRINTS" id="PR01179">
    <property type="entry name" value="ODADCRBXLASE"/>
</dbReference>
<comment type="catalytic activity">
    <reaction evidence="5 7">
        <text>meso-2,6-diaminopimelate + H(+) = L-lysine + CO2</text>
        <dbReference type="Rhea" id="RHEA:15101"/>
        <dbReference type="ChEBI" id="CHEBI:15378"/>
        <dbReference type="ChEBI" id="CHEBI:16526"/>
        <dbReference type="ChEBI" id="CHEBI:32551"/>
        <dbReference type="ChEBI" id="CHEBI:57791"/>
        <dbReference type="EC" id="4.1.1.20"/>
    </reaction>
</comment>
<keyword evidence="11" id="KW-1185">Reference proteome</keyword>
<reference evidence="10 11" key="1">
    <citation type="submission" date="2024-03" db="EMBL/GenBank/DDBJ databases">
        <title>Complete Genome Sequence and Annotation of Ignatzschineria larvae DSM 13226.</title>
        <authorList>
            <person name="Cantrell E."/>
            <person name="Burcham Z.M."/>
        </authorList>
    </citation>
    <scope>NUCLEOTIDE SEQUENCE [LARGE SCALE GENOMIC DNA]</scope>
    <source>
        <strain evidence="10 11">DSM 13226</strain>
    </source>
</reference>
<comment type="function">
    <text evidence="5">Specifically catalyzes the decarboxylation of meso-diaminopimelate (meso-DAP) to L-lysine.</text>
</comment>
<keyword evidence="4 5" id="KW-0456">Lyase</keyword>
<dbReference type="InterPro" id="IPR022657">
    <property type="entry name" value="De-COase2_CS"/>
</dbReference>
<evidence type="ECO:0000313" key="11">
    <source>
        <dbReference type="Proteomes" id="UP001449178"/>
    </source>
</evidence>
<dbReference type="InterPro" id="IPR000183">
    <property type="entry name" value="Orn/DAP/Arg_de-COase"/>
</dbReference>
<gene>
    <name evidence="5 10" type="primary">lysA</name>
    <name evidence="10" type="ORF">WMO13_10240</name>
</gene>
<dbReference type="RefSeq" id="WP_051396219.1">
    <property type="nucleotide sequence ID" value="NZ_AZOD01000015.1"/>
</dbReference>
<evidence type="ECO:0000256" key="2">
    <source>
        <dbReference type="ARBA" id="ARBA00022793"/>
    </source>
</evidence>
<dbReference type="EMBL" id="CP150637">
    <property type="protein sequence ID" value="WZW87726.1"/>
    <property type="molecule type" value="Genomic_DNA"/>
</dbReference>
<dbReference type="Proteomes" id="UP001449178">
    <property type="component" value="Chromosome"/>
</dbReference>
<keyword evidence="3 5" id="KW-0663">Pyridoxal phosphate</keyword>
<evidence type="ECO:0000256" key="4">
    <source>
        <dbReference type="ARBA" id="ARBA00023239"/>
    </source>
</evidence>
<feature type="binding site" evidence="5">
    <location>
        <begin position="265"/>
        <end position="268"/>
    </location>
    <ligand>
        <name>pyridoxal 5'-phosphate</name>
        <dbReference type="ChEBI" id="CHEBI:597326"/>
    </ligand>
</feature>
<feature type="binding site" evidence="5">
    <location>
        <position position="304"/>
    </location>
    <ligand>
        <name>substrate</name>
    </ligand>
</feature>
<dbReference type="PROSITE" id="PS00878">
    <property type="entry name" value="ODR_DC_2_1"/>
    <property type="match status" value="1"/>
</dbReference>